<comment type="caution">
    <text evidence="1">The sequence shown here is derived from an EMBL/GenBank/DDBJ whole genome shotgun (WGS) entry which is preliminary data.</text>
</comment>
<name>A0AAE3H272_9BACT</name>
<gene>
    <name evidence="1" type="ORF">EGI31_06785</name>
    <name evidence="2" type="ORF">EGI31_14650</name>
</gene>
<evidence type="ECO:0000313" key="3">
    <source>
        <dbReference type="Proteomes" id="UP001204144"/>
    </source>
</evidence>
<evidence type="ECO:0000313" key="1">
    <source>
        <dbReference type="EMBL" id="MCP9762656.1"/>
    </source>
</evidence>
<dbReference type="AlphaFoldDB" id="A0AAE3H272"/>
<dbReference type="Proteomes" id="UP001204144">
    <property type="component" value="Unassembled WGS sequence"/>
</dbReference>
<organism evidence="1 3">
    <name type="scientific">Lacihabitans soyangensis</name>
    <dbReference type="NCBI Taxonomy" id="869394"/>
    <lineage>
        <taxon>Bacteria</taxon>
        <taxon>Pseudomonadati</taxon>
        <taxon>Bacteroidota</taxon>
        <taxon>Cytophagia</taxon>
        <taxon>Cytophagales</taxon>
        <taxon>Leadbetterellaceae</taxon>
        <taxon>Lacihabitans</taxon>
    </lineage>
</organism>
<dbReference type="EMBL" id="RJUF01000012">
    <property type="protein sequence ID" value="MCP9762656.1"/>
    <property type="molecule type" value="Genomic_DNA"/>
</dbReference>
<keyword evidence="3" id="KW-1185">Reference proteome</keyword>
<accession>A0AAE3H272</accession>
<reference evidence="1 3" key="1">
    <citation type="submission" date="2018-11" db="EMBL/GenBank/DDBJ databases">
        <title>Novel bacteria species description.</title>
        <authorList>
            <person name="Han J.-H."/>
        </authorList>
    </citation>
    <scope>NUCLEOTIDE SEQUENCE [LARGE SCALE GENOMIC DNA]</scope>
    <source>
        <strain evidence="1 3">KCTC23259</strain>
    </source>
</reference>
<dbReference type="EMBL" id="RJUF01000091">
    <property type="protein sequence ID" value="MCP9764189.1"/>
    <property type="molecule type" value="Genomic_DNA"/>
</dbReference>
<sequence length="105" mass="12864">MSEPIKALPFSPLEKYYFESIEEKQKHFRVEWFKFFGLTRPQFYARLRKPQIIDLVLWQIVCDELVFPDKIIREYEHEFSAKLKAVRVFQLPQSYINQIEETYNL</sequence>
<protein>
    <submittedName>
        <fullName evidence="1">Uncharacterized protein</fullName>
    </submittedName>
</protein>
<proteinExistence type="predicted"/>
<dbReference type="RefSeq" id="WP_255036426.1">
    <property type="nucleotide sequence ID" value="NZ_RJUF01000012.1"/>
</dbReference>
<evidence type="ECO:0000313" key="2">
    <source>
        <dbReference type="EMBL" id="MCP9764189.1"/>
    </source>
</evidence>